<dbReference type="EMBL" id="CAWYQH010000057">
    <property type="protein sequence ID" value="CAK8678988.1"/>
    <property type="molecule type" value="Genomic_DNA"/>
</dbReference>
<keyword evidence="7" id="KW-1185">Reference proteome</keyword>
<protein>
    <recommendedName>
        <fullName evidence="4">carbonyl reductase (NADPH)</fullName>
        <ecNumber evidence="4">1.1.1.184</ecNumber>
    </recommendedName>
</protein>
<name>A0ABP0FJ42_CLALP</name>
<dbReference type="PROSITE" id="PS00061">
    <property type="entry name" value="ADH_SHORT"/>
    <property type="match status" value="1"/>
</dbReference>
<evidence type="ECO:0000256" key="5">
    <source>
        <dbReference type="RuleBase" id="RU000363"/>
    </source>
</evidence>
<evidence type="ECO:0000256" key="1">
    <source>
        <dbReference type="ARBA" id="ARBA00006484"/>
    </source>
</evidence>
<evidence type="ECO:0000313" key="6">
    <source>
        <dbReference type="EMBL" id="CAK8678988.1"/>
    </source>
</evidence>
<gene>
    <name evidence="6" type="ORF">CVLEPA_LOCUS9255</name>
</gene>
<dbReference type="SUPFAM" id="SSF51735">
    <property type="entry name" value="NAD(P)-binding Rossmann-fold domains"/>
    <property type="match status" value="1"/>
</dbReference>
<dbReference type="PRINTS" id="PR00081">
    <property type="entry name" value="GDHRDH"/>
</dbReference>
<dbReference type="InterPro" id="IPR002347">
    <property type="entry name" value="SDR_fam"/>
</dbReference>
<dbReference type="EC" id="1.1.1.184" evidence="4"/>
<keyword evidence="2" id="KW-0521">NADP</keyword>
<dbReference type="PANTHER" id="PTHR43963">
    <property type="entry name" value="CARBONYL REDUCTASE 1-RELATED"/>
    <property type="match status" value="1"/>
</dbReference>
<evidence type="ECO:0000256" key="2">
    <source>
        <dbReference type="ARBA" id="ARBA00022857"/>
    </source>
</evidence>
<keyword evidence="3" id="KW-0560">Oxidoreductase</keyword>
<dbReference type="InterPro" id="IPR036291">
    <property type="entry name" value="NAD(P)-bd_dom_sf"/>
</dbReference>
<dbReference type="PRINTS" id="PR00080">
    <property type="entry name" value="SDRFAMILY"/>
</dbReference>
<dbReference type="CDD" id="cd05324">
    <property type="entry name" value="carb_red_PTCR-like_SDR_c"/>
    <property type="match status" value="1"/>
</dbReference>
<sequence>MDKIMASSKVAIVTGGNKGIGLAIVRALSKVFNGDVYLTARNNVKGLEAVDQILNQECLDMKYHQLDIDDNASIRRLKNDMLANYGGVDILINNAAISFKKANTTPFVQQVMATMQTNFFSTLEMSRAFLPIIKQNGRVVNMSSSLSVNALKQCSPELQAEFRSDNISEEQLVQRMRDFEKCAKEDALDEHGFPTSPDAPYGMSKVGVTVMSRIHANWLKEHGKRDILLNCCCPGWVQTDMGGPKAPKTPDEGAQTPIRLALLEEGTNSPHGEFIIEETLHHWWDTSKSL</sequence>
<organism evidence="6 7">
    <name type="scientific">Clavelina lepadiformis</name>
    <name type="common">Light-bulb sea squirt</name>
    <name type="synonym">Ascidia lepadiformis</name>
    <dbReference type="NCBI Taxonomy" id="159417"/>
    <lineage>
        <taxon>Eukaryota</taxon>
        <taxon>Metazoa</taxon>
        <taxon>Chordata</taxon>
        <taxon>Tunicata</taxon>
        <taxon>Ascidiacea</taxon>
        <taxon>Aplousobranchia</taxon>
        <taxon>Clavelinidae</taxon>
        <taxon>Clavelina</taxon>
    </lineage>
</organism>
<dbReference type="InterPro" id="IPR020904">
    <property type="entry name" value="Sc_DH/Rdtase_CS"/>
</dbReference>
<dbReference type="PANTHER" id="PTHR43963:SF4">
    <property type="entry name" value="CARBONYL REDUCTASE (NADPH)"/>
    <property type="match status" value="1"/>
</dbReference>
<dbReference type="InterPro" id="IPR045313">
    <property type="entry name" value="CBR1-like"/>
</dbReference>
<comment type="caution">
    <text evidence="6">The sequence shown here is derived from an EMBL/GenBank/DDBJ whole genome shotgun (WGS) entry which is preliminary data.</text>
</comment>
<evidence type="ECO:0000313" key="7">
    <source>
        <dbReference type="Proteomes" id="UP001642483"/>
    </source>
</evidence>
<reference evidence="6 7" key="1">
    <citation type="submission" date="2024-02" db="EMBL/GenBank/DDBJ databases">
        <authorList>
            <person name="Daric V."/>
            <person name="Darras S."/>
        </authorList>
    </citation>
    <scope>NUCLEOTIDE SEQUENCE [LARGE SCALE GENOMIC DNA]</scope>
</reference>
<dbReference type="Gene3D" id="3.40.50.720">
    <property type="entry name" value="NAD(P)-binding Rossmann-like Domain"/>
    <property type="match status" value="1"/>
</dbReference>
<dbReference type="Pfam" id="PF00106">
    <property type="entry name" value="adh_short"/>
    <property type="match status" value="1"/>
</dbReference>
<dbReference type="Proteomes" id="UP001642483">
    <property type="component" value="Unassembled WGS sequence"/>
</dbReference>
<proteinExistence type="inferred from homology"/>
<comment type="similarity">
    <text evidence="1 5">Belongs to the short-chain dehydrogenases/reductases (SDR) family.</text>
</comment>
<accession>A0ABP0FJ42</accession>
<evidence type="ECO:0000256" key="3">
    <source>
        <dbReference type="ARBA" id="ARBA00023002"/>
    </source>
</evidence>
<evidence type="ECO:0000256" key="4">
    <source>
        <dbReference type="ARBA" id="ARBA00026118"/>
    </source>
</evidence>